<dbReference type="InterPro" id="IPR013783">
    <property type="entry name" value="Ig-like_fold"/>
</dbReference>
<dbReference type="Gene3D" id="3.30.1920.20">
    <property type="match status" value="1"/>
</dbReference>
<protein>
    <recommendedName>
        <fullName evidence="2">Ig-like domain-containing protein</fullName>
    </recommendedName>
</protein>
<dbReference type="Pfam" id="PF12245">
    <property type="entry name" value="Big_3_2"/>
    <property type="match status" value="1"/>
</dbReference>
<evidence type="ECO:0000313" key="3">
    <source>
        <dbReference type="EMBL" id="GGO20968.1"/>
    </source>
</evidence>
<dbReference type="InterPro" id="IPR008972">
    <property type="entry name" value="Cupredoxin"/>
</dbReference>
<dbReference type="InterPro" id="IPR022038">
    <property type="entry name" value="Ig-like_bact"/>
</dbReference>
<feature type="chain" id="PRO_5034998559" description="Ig-like domain-containing protein" evidence="1">
    <location>
        <begin position="36"/>
        <end position="928"/>
    </location>
</feature>
<sequence length="928" mass="94465">MQLLTGRLRRALRAVVAVALLCVALPALWLSPAEAAAAPQPETRQQVAQAAAQVLTWTADNGMTAYKDAPATAVAGPATIVFENSMATGSTFGMTHTLTFDVSTPGYNHDVNVNIIASPYDADGGRHEIQVNLTPGKYRFFCAIPGHQMVGELVVTPGGPTDTTAPQVSANVSGEKDADGNYVGSATVTVSASDTESGVDRVEYALDNGAFTTYSAPVSVNKTGSHTVQYRATDEAGNVSPVASVSFTVVAPPAKDTTAPQVSAQVAGDKDADGNYVGSATVTISASDSESGVDTVEYSLDSQPFALYSKALTVDQPGAHRVSYRATDKAGNVSAVASVTFTVVVPPAKDTTAPQVSAQVAGDKDTDGDYVGSATVTVSATDTESGVDKVEYALDDASFTTYSAPISVNKTGSHTVQYRATDKAGNTSPVASVSFTVVAPPAKDTTAPQVSAQVAGDKDTNGNYVGSATVTISASDSESGVATVEYSLDGQPLGLYSAPVAVKQPGAHTVSYRATDKAGNASDVASVSFTVVSAEQKDTTPPLASAQVAGDKDTNGNYVGSATVTVSATDTESGVDRIEYALDGGAFATYSAPVSVNTAGSHTVQYRATDKAGNVSPVGSVSFTVVAPPTKDTTAPQVSAQVAGDKDTNGNYVGSATVTISASDSESGVDKVEYSLDSQPFAVYSKALTVDQPGAHRVSYRATDKAGNVSAVASVTFTVVVPPAKDTTAPQVSAGVSGTKDADGNYVGSATVTVSATDTESGVDKVEYSLDSQPFAAYTAPVSVNKTGSHTVQYRATDMAGNTSPVGSVTFKVVAPQQDDTTAPQMSAQLSGSMDWAWNYVGSATLTISATDSESGVATVEYSLDGQPFALYSKPVAVSQPGAHTVSYRATDKAGNTSNAGTATFSVVGATSGSDCTKPGKGKGCTDD</sequence>
<comment type="caution">
    <text evidence="3">The sequence shown here is derived from an EMBL/GenBank/DDBJ whole genome shotgun (WGS) entry which is preliminary data.</text>
</comment>
<dbReference type="AlphaFoldDB" id="A0A8H9H781"/>
<name>A0A8H9H781_9ACTN</name>
<organism evidence="3 4">
    <name type="scientific">Microbispora bryophytorum</name>
    <dbReference type="NCBI Taxonomy" id="1460882"/>
    <lineage>
        <taxon>Bacteria</taxon>
        <taxon>Bacillati</taxon>
        <taxon>Actinomycetota</taxon>
        <taxon>Actinomycetes</taxon>
        <taxon>Streptosporangiales</taxon>
        <taxon>Streptosporangiaceae</taxon>
        <taxon>Microbispora</taxon>
    </lineage>
</organism>
<keyword evidence="1" id="KW-0732">Signal</keyword>
<keyword evidence="4" id="KW-1185">Reference proteome</keyword>
<dbReference type="SUPFAM" id="SSF81296">
    <property type="entry name" value="E set domains"/>
    <property type="match status" value="2"/>
</dbReference>
<dbReference type="Gene3D" id="2.60.40.10">
    <property type="entry name" value="Immunoglobulins"/>
    <property type="match status" value="7"/>
</dbReference>
<accession>A0A8H9H781</accession>
<feature type="signal peptide" evidence="1">
    <location>
        <begin position="1"/>
        <end position="35"/>
    </location>
</feature>
<dbReference type="GO" id="GO:0005975">
    <property type="term" value="P:carbohydrate metabolic process"/>
    <property type="evidence" value="ECO:0007669"/>
    <property type="project" value="UniProtKB-ARBA"/>
</dbReference>
<dbReference type="Proteomes" id="UP000653480">
    <property type="component" value="Unassembled WGS sequence"/>
</dbReference>
<dbReference type="Gene3D" id="2.60.40.420">
    <property type="entry name" value="Cupredoxins - blue copper proteins"/>
    <property type="match status" value="1"/>
</dbReference>
<feature type="domain" description="Ig-like" evidence="2">
    <location>
        <begin position="165"/>
        <end position="248"/>
    </location>
</feature>
<dbReference type="OrthoDB" id="5243170at2"/>
<gene>
    <name evidence="3" type="ORF">GCM10011574_47900</name>
</gene>
<dbReference type="InterPro" id="IPR058094">
    <property type="entry name" value="Ig-like_OmpL47-like"/>
</dbReference>
<dbReference type="InterPro" id="IPR014756">
    <property type="entry name" value="Ig_E-set"/>
</dbReference>
<dbReference type="PANTHER" id="PTHR24273">
    <property type="entry name" value="FI04643P-RELATED"/>
    <property type="match status" value="1"/>
</dbReference>
<reference evidence="3" key="2">
    <citation type="submission" date="2020-09" db="EMBL/GenBank/DDBJ databases">
        <authorList>
            <person name="Sun Q."/>
            <person name="Zhou Y."/>
        </authorList>
    </citation>
    <scope>NUCLEOTIDE SEQUENCE</scope>
    <source>
        <strain evidence="3">CGMCC 4.7138</strain>
    </source>
</reference>
<evidence type="ECO:0000313" key="4">
    <source>
        <dbReference type="Proteomes" id="UP000653480"/>
    </source>
</evidence>
<evidence type="ECO:0000256" key="1">
    <source>
        <dbReference type="SAM" id="SignalP"/>
    </source>
</evidence>
<evidence type="ECO:0000259" key="2">
    <source>
        <dbReference type="Pfam" id="PF12245"/>
    </source>
</evidence>
<dbReference type="RefSeq" id="WP_142571784.1">
    <property type="nucleotide sequence ID" value="NZ_BMMN01000009.1"/>
</dbReference>
<dbReference type="PANTHER" id="PTHR24273:SF32">
    <property type="entry name" value="HYALIN"/>
    <property type="match status" value="1"/>
</dbReference>
<dbReference type="SUPFAM" id="SSF49503">
    <property type="entry name" value="Cupredoxins"/>
    <property type="match status" value="1"/>
</dbReference>
<reference evidence="3" key="1">
    <citation type="journal article" date="2014" name="Int. J. Syst. Evol. Microbiol.">
        <title>Complete genome sequence of Corynebacterium casei LMG S-19264T (=DSM 44701T), isolated from a smear-ripened cheese.</title>
        <authorList>
            <consortium name="US DOE Joint Genome Institute (JGI-PGF)"/>
            <person name="Walter F."/>
            <person name="Albersmeier A."/>
            <person name="Kalinowski J."/>
            <person name="Ruckert C."/>
        </authorList>
    </citation>
    <scope>NUCLEOTIDE SEQUENCE</scope>
    <source>
        <strain evidence="3">CGMCC 4.7138</strain>
    </source>
</reference>
<dbReference type="NCBIfam" id="NF047446">
    <property type="entry name" value="barrel_OmpL47"/>
    <property type="match status" value="8"/>
</dbReference>
<dbReference type="EMBL" id="BMMN01000009">
    <property type="protein sequence ID" value="GGO20968.1"/>
    <property type="molecule type" value="Genomic_DNA"/>
</dbReference>
<proteinExistence type="predicted"/>